<keyword evidence="2" id="KW-0808">Transferase</keyword>
<dbReference type="InterPro" id="IPR043129">
    <property type="entry name" value="ATPase_NBD"/>
</dbReference>
<dbReference type="PANTHER" id="PTHR18964">
    <property type="entry name" value="ROK (REPRESSOR, ORF, KINASE) FAMILY"/>
    <property type="match status" value="1"/>
</dbReference>
<dbReference type="Pfam" id="PF00480">
    <property type="entry name" value="ROK"/>
    <property type="match status" value="1"/>
</dbReference>
<dbReference type="Proteomes" id="UP000035661">
    <property type="component" value="Chromosome"/>
</dbReference>
<dbReference type="Gene3D" id="3.30.420.40">
    <property type="match status" value="2"/>
</dbReference>
<gene>
    <name evidence="2" type="primary">glk</name>
    <name evidence="2" type="ORF">SERIO_v1c01090</name>
</gene>
<protein>
    <submittedName>
        <fullName evidence="2">Glucokinase</fullName>
    </submittedName>
</protein>
<dbReference type="STRING" id="315358.SERIO_v1c01090"/>
<reference evidence="2 3" key="1">
    <citation type="journal article" date="2015" name="Genome Biol. Evol.">
        <title>Found and Lost: The Fates of Horizontally Acquired Genes in Arthropod-Symbiotic Spiroplasma.</title>
        <authorList>
            <person name="Lo W.S."/>
            <person name="Gasparich G.E."/>
            <person name="Kuo C.H."/>
        </authorList>
    </citation>
    <scope>NUCLEOTIDE SEQUENCE [LARGE SCALE GENOMIC DNA]</scope>
    <source>
        <strain evidence="3">TDA-040725-5</strain>
    </source>
</reference>
<keyword evidence="2" id="KW-0418">Kinase</keyword>
<evidence type="ECO:0000256" key="1">
    <source>
        <dbReference type="ARBA" id="ARBA00006479"/>
    </source>
</evidence>
<evidence type="ECO:0000313" key="3">
    <source>
        <dbReference type="Proteomes" id="UP000035661"/>
    </source>
</evidence>
<reference evidence="3" key="2">
    <citation type="submission" date="2015-06" db="EMBL/GenBank/DDBJ databases">
        <title>Complete genome sequence of Spiroplasma eriocheiris TDA-040725-5 (DSM 21848).</title>
        <authorList>
            <person name="Lo W.-S."/>
            <person name="Kuo C.-H."/>
        </authorList>
    </citation>
    <scope>NUCLEOTIDE SEQUENCE [LARGE SCALE GENOMIC DNA]</scope>
    <source>
        <strain evidence="3">TDA-040725-5</strain>
    </source>
</reference>
<dbReference type="SUPFAM" id="SSF53067">
    <property type="entry name" value="Actin-like ATPase domain"/>
    <property type="match status" value="1"/>
</dbReference>
<evidence type="ECO:0000313" key="2">
    <source>
        <dbReference type="EMBL" id="AKM53708.1"/>
    </source>
</evidence>
<dbReference type="PROSITE" id="PS01125">
    <property type="entry name" value="ROK"/>
    <property type="match status" value="1"/>
</dbReference>
<dbReference type="KEGG" id="seri:SERIO_v1c01090"/>
<dbReference type="PATRIC" id="fig|743698.3.peg.111"/>
<dbReference type="GO" id="GO:0016301">
    <property type="term" value="F:kinase activity"/>
    <property type="evidence" value="ECO:0007669"/>
    <property type="project" value="UniProtKB-KW"/>
</dbReference>
<dbReference type="EMBL" id="CP011856">
    <property type="protein sequence ID" value="AKM53708.1"/>
    <property type="molecule type" value="Genomic_DNA"/>
</dbReference>
<name>A0A0H3XGU1_9MOLU</name>
<sequence length="241" mass="25889">MITLAGNLGWKNFNIRSEAAAIFNKEIYIINDANAAALGEYWCGDHGDKATLALYTLGTGIGGGLILNGNLWTGTTGYAGEFGHGGHFQDKYPCTCGLRHCIEPVSSATGLTKLLNEQANQNPESSLGKLKAKLGHHLKLLNIKELFDQKDPLTITTITEGLIPLANHIAIMLYILNPQAIILAGGVTNLGGNLAEIINELVKERVGDFVLPTFKIEISKLQAKAGMYGTAYYAFKNSGLL</sequence>
<dbReference type="AlphaFoldDB" id="A0A0H3XGU1"/>
<proteinExistence type="inferred from homology"/>
<keyword evidence="3" id="KW-1185">Reference proteome</keyword>
<dbReference type="InterPro" id="IPR049874">
    <property type="entry name" value="ROK_cs"/>
</dbReference>
<dbReference type="InterPro" id="IPR000600">
    <property type="entry name" value="ROK"/>
</dbReference>
<dbReference type="RefSeq" id="WP_236682155.1">
    <property type="nucleotide sequence ID" value="NZ_CP011856.1"/>
</dbReference>
<organism evidence="2 3">
    <name type="scientific">Spiroplasma eriocheiris</name>
    <dbReference type="NCBI Taxonomy" id="315358"/>
    <lineage>
        <taxon>Bacteria</taxon>
        <taxon>Bacillati</taxon>
        <taxon>Mycoplasmatota</taxon>
        <taxon>Mollicutes</taxon>
        <taxon>Entomoplasmatales</taxon>
        <taxon>Spiroplasmataceae</taxon>
        <taxon>Spiroplasma</taxon>
    </lineage>
</organism>
<dbReference type="PANTHER" id="PTHR18964:SF149">
    <property type="entry name" value="BIFUNCTIONAL UDP-N-ACETYLGLUCOSAMINE 2-EPIMERASE_N-ACETYLMANNOSAMINE KINASE"/>
    <property type="match status" value="1"/>
</dbReference>
<accession>A0A0H3XGU1</accession>
<comment type="similarity">
    <text evidence="1">Belongs to the ROK (NagC/XylR) family.</text>
</comment>